<reference evidence="2 3" key="1">
    <citation type="submission" date="2018-01" db="EMBL/GenBank/DDBJ databases">
        <title>Cryobacterium sp. nov., from glaciers in China.</title>
        <authorList>
            <person name="Liu Q."/>
            <person name="Xin Y.-H."/>
        </authorList>
    </citation>
    <scope>NUCLEOTIDE SEQUENCE [LARGE SCALE GENOMIC DNA]</scope>
    <source>
        <strain evidence="2 3">TMN-42</strain>
    </source>
</reference>
<gene>
    <name evidence="2" type="ORF">C3B61_01385</name>
</gene>
<dbReference type="Proteomes" id="UP000237340">
    <property type="component" value="Unassembled WGS sequence"/>
</dbReference>
<dbReference type="EMBL" id="PPXD01000001">
    <property type="protein sequence ID" value="POH70294.1"/>
    <property type="molecule type" value="Genomic_DNA"/>
</dbReference>
<feature type="compositionally biased region" description="Basic residues" evidence="1">
    <location>
        <begin position="102"/>
        <end position="111"/>
    </location>
</feature>
<protein>
    <submittedName>
        <fullName evidence="2">Uncharacterized protein</fullName>
    </submittedName>
</protein>
<evidence type="ECO:0000256" key="1">
    <source>
        <dbReference type="SAM" id="MobiDB-lite"/>
    </source>
</evidence>
<organism evidence="2 3">
    <name type="scientific">Cryobacterium zongtaii</name>
    <dbReference type="NCBI Taxonomy" id="1259217"/>
    <lineage>
        <taxon>Bacteria</taxon>
        <taxon>Bacillati</taxon>
        <taxon>Actinomycetota</taxon>
        <taxon>Actinomycetes</taxon>
        <taxon>Micrococcales</taxon>
        <taxon>Microbacteriaceae</taxon>
        <taxon>Cryobacterium</taxon>
    </lineage>
</organism>
<feature type="region of interest" description="Disordered" evidence="1">
    <location>
        <begin position="1"/>
        <end position="41"/>
    </location>
</feature>
<evidence type="ECO:0000313" key="2">
    <source>
        <dbReference type="EMBL" id="POH70294.1"/>
    </source>
</evidence>
<sequence length="125" mass="13572">MLVSNPVQFPAGCDRLGSESGTFPATSPDGPATPADQRDTEVHGSAIDQAYAAHRVRLGRTNGLGWVIVAARIGRQLGIHDDAFLNEDGSRIRALWKSVRGRRMKGGRARRHEGDARSARRSRGE</sequence>
<feature type="compositionally biased region" description="Basic and acidic residues" evidence="1">
    <location>
        <begin position="112"/>
        <end position="125"/>
    </location>
</feature>
<evidence type="ECO:0000313" key="3">
    <source>
        <dbReference type="Proteomes" id="UP000237340"/>
    </source>
</evidence>
<feature type="region of interest" description="Disordered" evidence="1">
    <location>
        <begin position="102"/>
        <end position="125"/>
    </location>
</feature>
<name>A0A2S3ZMZ9_9MICO</name>
<proteinExistence type="predicted"/>
<keyword evidence="3" id="KW-1185">Reference proteome</keyword>
<comment type="caution">
    <text evidence="2">The sequence shown here is derived from an EMBL/GenBank/DDBJ whole genome shotgun (WGS) entry which is preliminary data.</text>
</comment>
<accession>A0A2S3ZMZ9</accession>
<dbReference type="AlphaFoldDB" id="A0A2S3ZMZ9"/>